<dbReference type="Proteomes" id="UP000651010">
    <property type="component" value="Unassembled WGS sequence"/>
</dbReference>
<comment type="similarity">
    <text evidence="3 14 15">Belongs to the HemJ family.</text>
</comment>
<evidence type="ECO:0000256" key="1">
    <source>
        <dbReference type="ARBA" id="ARBA00004651"/>
    </source>
</evidence>
<keyword evidence="9 14" id="KW-1133">Transmembrane helix</keyword>
<dbReference type="InterPro" id="IPR005265">
    <property type="entry name" value="HemJ-like"/>
</dbReference>
<proteinExistence type="inferred from homology"/>
<evidence type="ECO:0000256" key="15">
    <source>
        <dbReference type="PIRNR" id="PIRNR004638"/>
    </source>
</evidence>
<dbReference type="PANTHER" id="PTHR40255">
    <property type="entry name" value="UPF0093 MEMBRANE PROTEIN SLR1790"/>
    <property type="match status" value="1"/>
</dbReference>
<evidence type="ECO:0000256" key="8">
    <source>
        <dbReference type="ARBA" id="ARBA00022723"/>
    </source>
</evidence>
<evidence type="ECO:0000256" key="3">
    <source>
        <dbReference type="ARBA" id="ARBA00006501"/>
    </source>
</evidence>
<evidence type="ECO:0000256" key="13">
    <source>
        <dbReference type="ARBA" id="ARBA00048390"/>
    </source>
</evidence>
<comment type="function">
    <text evidence="14 15">Catalyzes the oxidation of protoporphyrinogen IX to protoporphyrin IX.</text>
</comment>
<evidence type="ECO:0000256" key="6">
    <source>
        <dbReference type="ARBA" id="ARBA00022617"/>
    </source>
</evidence>
<comment type="caution">
    <text evidence="16">The sequence shown here is derived from an EMBL/GenBank/DDBJ whole genome shotgun (WGS) entry which is preliminary data.</text>
</comment>
<evidence type="ECO:0000256" key="14">
    <source>
        <dbReference type="HAMAP-Rule" id="MF_02239"/>
    </source>
</evidence>
<evidence type="ECO:0000256" key="12">
    <source>
        <dbReference type="ARBA" id="ARBA00023136"/>
    </source>
</evidence>
<evidence type="ECO:0000313" key="16">
    <source>
        <dbReference type="EMBL" id="MBE1160604.1"/>
    </source>
</evidence>
<feature type="transmembrane region" description="Helical" evidence="14">
    <location>
        <begin position="51"/>
        <end position="76"/>
    </location>
</feature>
<comment type="cofactor">
    <cofactor evidence="14 15">
        <name>heme b</name>
        <dbReference type="ChEBI" id="CHEBI:60344"/>
    </cofactor>
    <text evidence="14 15">Binds 1 heme b (iron(II)-protoporphyrin IX) group per subunit.</text>
</comment>
<sequence>MTYLWIKSLHVLFVMAWVAAVFYLPRILVNIAEAGAEPAVKARLELMGLRLYRFGHMMFGMAFLFGLTLWLGAYVFPNSLPHWGEMGWLHAKLGLVVVLLAYFVWSGRLVKRSVQGGVLPPARTLRLLNELPVFLLLGVIFLAIAKPF</sequence>
<evidence type="ECO:0000256" key="9">
    <source>
        <dbReference type="ARBA" id="ARBA00022989"/>
    </source>
</evidence>
<dbReference type="PANTHER" id="PTHR40255:SF1">
    <property type="entry name" value="PROTOPORPHYRINOGEN IX OXIDASE"/>
    <property type="match status" value="1"/>
</dbReference>
<comment type="subcellular location">
    <subcellularLocation>
        <location evidence="1 14">Cell membrane</location>
        <topology evidence="1 14">Multi-pass membrane protein</topology>
    </subcellularLocation>
</comment>
<keyword evidence="12 14" id="KW-0472">Membrane</keyword>
<feature type="binding site" description="axial binding residue" evidence="14">
    <location>
        <position position="10"/>
    </location>
    <ligand>
        <name>heme</name>
        <dbReference type="ChEBI" id="CHEBI:30413"/>
    </ligand>
    <ligandPart>
        <name>Fe</name>
        <dbReference type="ChEBI" id="CHEBI:18248"/>
    </ligandPart>
</feature>
<comment type="pathway">
    <text evidence="2 14 15">Porphyrin-containing compound metabolism; protoporphyrin-IX biosynthesis; protoporphyrin-IX from protoporphyrinogen-IX: step 1/1.</text>
</comment>
<keyword evidence="6 14" id="KW-0349">Heme</keyword>
<reference evidence="16 17" key="1">
    <citation type="submission" date="2020-09" db="EMBL/GenBank/DDBJ databases">
        <title>Dyella sp. 7MK23 isolated from forest soil.</title>
        <authorList>
            <person name="Fu J."/>
        </authorList>
    </citation>
    <scope>NUCLEOTIDE SEQUENCE [LARGE SCALE GENOMIC DNA]</scope>
    <source>
        <strain evidence="16 17">7MK23</strain>
    </source>
</reference>
<dbReference type="Pfam" id="PF03653">
    <property type="entry name" value="UPF0093"/>
    <property type="match status" value="1"/>
</dbReference>
<keyword evidence="10 14" id="KW-0560">Oxidoreductase</keyword>
<dbReference type="HAMAP" id="MF_02239">
    <property type="entry name" value="HemJ"/>
    <property type="match status" value="1"/>
</dbReference>
<dbReference type="PIRSF" id="PIRSF004638">
    <property type="entry name" value="UCP004638"/>
    <property type="match status" value="1"/>
</dbReference>
<evidence type="ECO:0000313" key="17">
    <source>
        <dbReference type="Proteomes" id="UP000651010"/>
    </source>
</evidence>
<feature type="binding site" description="axial binding residue" evidence="14">
    <location>
        <position position="92"/>
    </location>
    <ligand>
        <name>heme</name>
        <dbReference type="ChEBI" id="CHEBI:30413"/>
    </ligand>
    <ligandPart>
        <name>Fe</name>
        <dbReference type="ChEBI" id="CHEBI:18248"/>
    </ligandPart>
</feature>
<evidence type="ECO:0000256" key="7">
    <source>
        <dbReference type="ARBA" id="ARBA00022692"/>
    </source>
</evidence>
<keyword evidence="7 14" id="KW-0812">Transmembrane</keyword>
<keyword evidence="17" id="KW-1185">Reference proteome</keyword>
<dbReference type="RefSeq" id="WP_192555454.1">
    <property type="nucleotide sequence ID" value="NZ_JACZZA010000004.1"/>
</dbReference>
<evidence type="ECO:0000256" key="11">
    <source>
        <dbReference type="ARBA" id="ARBA00023004"/>
    </source>
</evidence>
<evidence type="ECO:0000256" key="10">
    <source>
        <dbReference type="ARBA" id="ARBA00023002"/>
    </source>
</evidence>
<name>A0ABR9G980_9GAMM</name>
<dbReference type="EC" id="1.3.99.-" evidence="14 15"/>
<feature type="transmembrane region" description="Helical" evidence="14">
    <location>
        <begin position="127"/>
        <end position="145"/>
    </location>
</feature>
<evidence type="ECO:0000256" key="2">
    <source>
        <dbReference type="ARBA" id="ARBA00005073"/>
    </source>
</evidence>
<comment type="catalytic activity">
    <reaction evidence="13 14 15">
        <text>protoporphyrinogen IX + 3 A = protoporphyrin IX + 3 AH2</text>
        <dbReference type="Rhea" id="RHEA:62000"/>
        <dbReference type="ChEBI" id="CHEBI:13193"/>
        <dbReference type="ChEBI" id="CHEBI:17499"/>
        <dbReference type="ChEBI" id="CHEBI:57306"/>
        <dbReference type="ChEBI" id="CHEBI:57307"/>
    </reaction>
</comment>
<comment type="subunit">
    <text evidence="14">Homodimer.</text>
</comment>
<dbReference type="EMBL" id="JACZZA010000004">
    <property type="protein sequence ID" value="MBE1160604.1"/>
    <property type="molecule type" value="Genomic_DNA"/>
</dbReference>
<feature type="transmembrane region" description="Helical" evidence="14">
    <location>
        <begin position="88"/>
        <end position="106"/>
    </location>
</feature>
<gene>
    <name evidence="16" type="ORF">IGX34_09395</name>
</gene>
<keyword evidence="8 14" id="KW-0479">Metal-binding</keyword>
<keyword evidence="11 14" id="KW-0408">Iron</keyword>
<protein>
    <recommendedName>
        <fullName evidence="4 14">Protoporphyrinogen IX oxidase</fullName>
        <shortName evidence="14">PPO</shortName>
        <ecNumber evidence="14 15">1.3.99.-</ecNumber>
    </recommendedName>
</protein>
<feature type="transmembrane region" description="Helical" evidence="14">
    <location>
        <begin position="6"/>
        <end position="24"/>
    </location>
</feature>
<accession>A0ABR9G980</accession>
<evidence type="ECO:0000256" key="4">
    <source>
        <dbReference type="ARBA" id="ARBA00017504"/>
    </source>
</evidence>
<organism evidence="16 17">
    <name type="scientific">Dyella acidiphila</name>
    <dbReference type="NCBI Taxonomy" id="2775866"/>
    <lineage>
        <taxon>Bacteria</taxon>
        <taxon>Pseudomonadati</taxon>
        <taxon>Pseudomonadota</taxon>
        <taxon>Gammaproteobacteria</taxon>
        <taxon>Lysobacterales</taxon>
        <taxon>Rhodanobacteraceae</taxon>
        <taxon>Dyella</taxon>
    </lineage>
</organism>
<keyword evidence="5 14" id="KW-1003">Cell membrane</keyword>
<evidence type="ECO:0000256" key="5">
    <source>
        <dbReference type="ARBA" id="ARBA00022475"/>
    </source>
</evidence>